<feature type="region of interest" description="Disordered" evidence="1">
    <location>
        <begin position="451"/>
        <end position="530"/>
    </location>
</feature>
<gene>
    <name evidence="2" type="ORF">CTEN210_16033</name>
</gene>
<evidence type="ECO:0000313" key="3">
    <source>
        <dbReference type="Proteomes" id="UP001054902"/>
    </source>
</evidence>
<evidence type="ECO:0000313" key="2">
    <source>
        <dbReference type="EMBL" id="GFH59557.1"/>
    </source>
</evidence>
<comment type="caution">
    <text evidence="2">The sequence shown here is derived from an EMBL/GenBank/DDBJ whole genome shotgun (WGS) entry which is preliminary data.</text>
</comment>
<keyword evidence="3" id="KW-1185">Reference proteome</keyword>
<name>A0AAD3D8U7_9STRA</name>
<feature type="compositionally biased region" description="Basic and acidic residues" evidence="1">
    <location>
        <begin position="461"/>
        <end position="471"/>
    </location>
</feature>
<accession>A0AAD3D8U7</accession>
<dbReference type="Proteomes" id="UP001054902">
    <property type="component" value="Unassembled WGS sequence"/>
</dbReference>
<feature type="region of interest" description="Disordered" evidence="1">
    <location>
        <begin position="159"/>
        <end position="188"/>
    </location>
</feature>
<organism evidence="2 3">
    <name type="scientific">Chaetoceros tenuissimus</name>
    <dbReference type="NCBI Taxonomy" id="426638"/>
    <lineage>
        <taxon>Eukaryota</taxon>
        <taxon>Sar</taxon>
        <taxon>Stramenopiles</taxon>
        <taxon>Ochrophyta</taxon>
        <taxon>Bacillariophyta</taxon>
        <taxon>Coscinodiscophyceae</taxon>
        <taxon>Chaetocerotophycidae</taxon>
        <taxon>Chaetocerotales</taxon>
        <taxon>Chaetocerotaceae</taxon>
        <taxon>Chaetoceros</taxon>
    </lineage>
</organism>
<sequence>MQEMSLAPWQEIESLKEQFHTATIKNDVNKGLDYVSKTVKHVQELGGVIHDLDIVSKVHSMMDMITYSDDPKMAEFLQFRNTLRREDQTLAGKGKQGRSSNTLINELKGEYTCIFGESNEKSNEWTEAQSNKKDDIETKLSEYPKDTLVKALALLAREGSKENTNDSDKKNGRDYKRPAWKEEKPKDGEKVCTVDGVDYHWCPHCNKGNGMWTTHAEHLIPEEFKAQQKEKYRSKEEESLSKPDISVNRTSLNSLRHGNLSFLDSESDSDIAFWQDLWSNNLPDFGEVDIEEDDIEEDNSNPDYCPLCKTKTEPNMDEIFEREMEEYNSSGASEGENLNPTQATTNSVEDRIVEKATKTTPTVEEQVKELLATVEILTKKRNEYHFNESIKSNRVYVLDNGRKLYLRSRERPPFWEQLVEQNTEHYGAVDPRTEPTSLDWSNLHLEKLKNRVDGVSFGKPEGADHTSHEADDTTEQSNPGAPQINDNEEKESRSSESESVFHPLERTEGDDNKTRLESLDLDLPRLCRTQQTRKPLLFPSKCKFQLS</sequence>
<feature type="compositionally biased region" description="Basic and acidic residues" evidence="1">
    <location>
        <begin position="503"/>
        <end position="525"/>
    </location>
</feature>
<dbReference type="AlphaFoldDB" id="A0AAD3D8U7"/>
<protein>
    <submittedName>
        <fullName evidence="2">Uncharacterized protein</fullName>
    </submittedName>
</protein>
<dbReference type="EMBL" id="BLLK01000069">
    <property type="protein sequence ID" value="GFH59557.1"/>
    <property type="molecule type" value="Genomic_DNA"/>
</dbReference>
<proteinExistence type="predicted"/>
<evidence type="ECO:0000256" key="1">
    <source>
        <dbReference type="SAM" id="MobiDB-lite"/>
    </source>
</evidence>
<reference evidence="2 3" key="1">
    <citation type="journal article" date="2021" name="Sci. Rep.">
        <title>The genome of the diatom Chaetoceros tenuissimus carries an ancient integrated fragment of an extant virus.</title>
        <authorList>
            <person name="Hongo Y."/>
            <person name="Kimura K."/>
            <person name="Takaki Y."/>
            <person name="Yoshida Y."/>
            <person name="Baba S."/>
            <person name="Kobayashi G."/>
            <person name="Nagasaki K."/>
            <person name="Hano T."/>
            <person name="Tomaru Y."/>
        </authorList>
    </citation>
    <scope>NUCLEOTIDE SEQUENCE [LARGE SCALE GENOMIC DNA]</scope>
    <source>
        <strain evidence="2 3">NIES-3715</strain>
    </source>
</reference>